<dbReference type="Pfam" id="PF13207">
    <property type="entry name" value="AAA_17"/>
    <property type="match status" value="1"/>
</dbReference>
<reference evidence="1" key="1">
    <citation type="journal article" date="2015" name="Nature">
        <title>Complex archaea that bridge the gap between prokaryotes and eukaryotes.</title>
        <authorList>
            <person name="Spang A."/>
            <person name="Saw J.H."/>
            <person name="Jorgensen S.L."/>
            <person name="Zaremba-Niedzwiedzka K."/>
            <person name="Martijn J."/>
            <person name="Lind A.E."/>
            <person name="van Eijk R."/>
            <person name="Schleper C."/>
            <person name="Guy L."/>
            <person name="Ettema T.J."/>
        </authorList>
    </citation>
    <scope>NUCLEOTIDE SEQUENCE</scope>
</reference>
<dbReference type="Gene3D" id="3.40.50.300">
    <property type="entry name" value="P-loop containing nucleotide triphosphate hydrolases"/>
    <property type="match status" value="1"/>
</dbReference>
<dbReference type="EMBL" id="LAZR01014906">
    <property type="protein sequence ID" value="KKM15447.1"/>
    <property type="molecule type" value="Genomic_DNA"/>
</dbReference>
<evidence type="ECO:0000313" key="1">
    <source>
        <dbReference type="EMBL" id="KKM15447.1"/>
    </source>
</evidence>
<protein>
    <recommendedName>
        <fullName evidence="2">Adenylate kinase</fullName>
    </recommendedName>
</protein>
<name>A0A0F9HJV9_9ZZZZ</name>
<gene>
    <name evidence="1" type="ORF">LCGC14_1695960</name>
</gene>
<accession>A0A0F9HJV9</accession>
<proteinExistence type="predicted"/>
<comment type="caution">
    <text evidence="1">The sequence shown here is derived from an EMBL/GenBank/DDBJ whole genome shotgun (WGS) entry which is preliminary data.</text>
</comment>
<dbReference type="InterPro" id="IPR027417">
    <property type="entry name" value="P-loop_NTPase"/>
</dbReference>
<organism evidence="1">
    <name type="scientific">marine sediment metagenome</name>
    <dbReference type="NCBI Taxonomy" id="412755"/>
    <lineage>
        <taxon>unclassified sequences</taxon>
        <taxon>metagenomes</taxon>
        <taxon>ecological metagenomes</taxon>
    </lineage>
</organism>
<dbReference type="SUPFAM" id="SSF52540">
    <property type="entry name" value="P-loop containing nucleoside triphosphate hydrolases"/>
    <property type="match status" value="1"/>
</dbReference>
<sequence>MKPLPGRIIGVFGLPASGKTTVINTLIASSKEVIARISSGDIARRLSDDKVMKHMAEGNLFPLEDKLRDEISDLIYKRRNSGAEVIIIDGAPRTTSQLKWMLENQFIGTEHEGCLIKIDCGVNILKKRAQLRMRDSQDELDKVIKKINMQAKLIDEMEIFIFKYGIPYFIVMNEDLSFSIKQFAKFIGVKK</sequence>
<dbReference type="AlphaFoldDB" id="A0A0F9HJV9"/>
<evidence type="ECO:0008006" key="2">
    <source>
        <dbReference type="Google" id="ProtNLM"/>
    </source>
</evidence>